<dbReference type="SUPFAM" id="SSF109604">
    <property type="entry name" value="HD-domain/PDEase-like"/>
    <property type="match status" value="1"/>
</dbReference>
<dbReference type="EMBL" id="DSOV01000004">
    <property type="protein sequence ID" value="HEN40929.1"/>
    <property type="molecule type" value="Genomic_DNA"/>
</dbReference>
<dbReference type="AlphaFoldDB" id="A0A831XCW2"/>
<accession>A0A831XCW2</accession>
<dbReference type="Gene3D" id="1.10.3210.10">
    <property type="entry name" value="Hypothetical protein af1432"/>
    <property type="match status" value="1"/>
</dbReference>
<proteinExistence type="predicted"/>
<evidence type="ECO:0000313" key="2">
    <source>
        <dbReference type="EMBL" id="HEN40929.1"/>
    </source>
</evidence>
<dbReference type="PANTHER" id="PTHR43155:SF2">
    <property type="entry name" value="CYCLIC DI-GMP PHOSPHODIESTERASE PA4108"/>
    <property type="match status" value="1"/>
</dbReference>
<dbReference type="SMART" id="SM00471">
    <property type="entry name" value="HDc"/>
    <property type="match status" value="1"/>
</dbReference>
<dbReference type="Pfam" id="PF13487">
    <property type="entry name" value="HD_5"/>
    <property type="match status" value="1"/>
</dbReference>
<feature type="domain" description="HD-GYP" evidence="1">
    <location>
        <begin position="181"/>
        <end position="372"/>
    </location>
</feature>
<dbReference type="InterPro" id="IPR003607">
    <property type="entry name" value="HD/PDEase_dom"/>
</dbReference>
<dbReference type="PROSITE" id="PS51832">
    <property type="entry name" value="HD_GYP"/>
    <property type="match status" value="1"/>
</dbReference>
<gene>
    <name evidence="2" type="ORF">ENQ87_00930</name>
</gene>
<dbReference type="InterPro" id="IPR037522">
    <property type="entry name" value="HD_GYP_dom"/>
</dbReference>
<dbReference type="PANTHER" id="PTHR43155">
    <property type="entry name" value="CYCLIC DI-GMP PHOSPHODIESTERASE PA4108-RELATED"/>
    <property type="match status" value="1"/>
</dbReference>
<name>A0A831XCW2_GEOME</name>
<dbReference type="CDD" id="cd00077">
    <property type="entry name" value="HDc"/>
    <property type="match status" value="1"/>
</dbReference>
<reference evidence="2" key="1">
    <citation type="journal article" date="2020" name="mSystems">
        <title>Genome- and Community-Level Interaction Insights into Carbon Utilization and Element Cycling Functions of Hydrothermarchaeota in Hydrothermal Sediment.</title>
        <authorList>
            <person name="Zhou Z."/>
            <person name="Liu Y."/>
            <person name="Xu W."/>
            <person name="Pan J."/>
            <person name="Luo Z.H."/>
            <person name="Li M."/>
        </authorList>
    </citation>
    <scope>NUCLEOTIDE SEQUENCE [LARGE SCALE GENOMIC DNA]</scope>
    <source>
        <strain evidence="2">SpSt-349</strain>
    </source>
</reference>
<organism evidence="2">
    <name type="scientific">Geobacter metallireducens</name>
    <dbReference type="NCBI Taxonomy" id="28232"/>
    <lineage>
        <taxon>Bacteria</taxon>
        <taxon>Pseudomonadati</taxon>
        <taxon>Thermodesulfobacteriota</taxon>
        <taxon>Desulfuromonadia</taxon>
        <taxon>Geobacterales</taxon>
        <taxon>Geobacteraceae</taxon>
        <taxon>Geobacter</taxon>
    </lineage>
</organism>
<sequence>MNRAALEALRAAVRHLVTAVSSAALYTFGHQQVARLRETALISLALALEEEPDISLVIIGDELLAGGAPLDTGLYVGRFVEMLRARGIGHLRFLRGITAEELSSLTASLGGAEGGNELRSTEHVRLGRVEVRVNRTGEADDQDPLAGYTAEEVARITEIYEGVARNRKLRAAGIADMVGGLIAALREQARPLMALAPLRDMDEYTFAHSVNVCILNLAQAMSLGIDGPLLQEIGIAGLLHDIGKMFVPHEILTKPARLTDDEWRLMRRHPHQGARCLIETPGVPHLAAVVAFEHHMKHDFSGYPAVAPGWQRSLASEMTAISDFFDALRTRRAYRDPLELRQIAGMLLDQRGQEFHPLLTRNFLLILSRMMA</sequence>
<comment type="caution">
    <text evidence="2">The sequence shown here is derived from an EMBL/GenBank/DDBJ whole genome shotgun (WGS) entry which is preliminary data.</text>
</comment>
<evidence type="ECO:0000259" key="1">
    <source>
        <dbReference type="PROSITE" id="PS51832"/>
    </source>
</evidence>
<protein>
    <submittedName>
        <fullName evidence="2">HD domain-containing protein</fullName>
    </submittedName>
</protein>